<comment type="caution">
    <text evidence="2">The sequence shown here is derived from an EMBL/GenBank/DDBJ whole genome shotgun (WGS) entry which is preliminary data.</text>
</comment>
<dbReference type="Pfam" id="PF14542">
    <property type="entry name" value="Acetyltransf_CG"/>
    <property type="match status" value="1"/>
</dbReference>
<dbReference type="AlphaFoldDB" id="A0A3D9ULL8"/>
<dbReference type="EMBL" id="QTUA01000001">
    <property type="protein sequence ID" value="REF29303.1"/>
    <property type="molecule type" value="Genomic_DNA"/>
</dbReference>
<organism evidence="2 3">
    <name type="scientific">Calidifontibacter indicus</name>
    <dbReference type="NCBI Taxonomy" id="419650"/>
    <lineage>
        <taxon>Bacteria</taxon>
        <taxon>Bacillati</taxon>
        <taxon>Actinomycetota</taxon>
        <taxon>Actinomycetes</taxon>
        <taxon>Micrococcales</taxon>
        <taxon>Dermacoccaceae</taxon>
        <taxon>Calidifontibacter</taxon>
    </lineage>
</organism>
<dbReference type="PANTHER" id="PTHR31435:SF10">
    <property type="entry name" value="BSR4717 PROTEIN"/>
    <property type="match status" value="1"/>
</dbReference>
<evidence type="ECO:0000313" key="3">
    <source>
        <dbReference type="Proteomes" id="UP000256253"/>
    </source>
</evidence>
<dbReference type="InterPro" id="IPR045057">
    <property type="entry name" value="Gcn5-rel_NAT"/>
</dbReference>
<name>A0A3D9ULL8_9MICO</name>
<gene>
    <name evidence="2" type="ORF">DFJ65_0237</name>
</gene>
<proteinExistence type="predicted"/>
<dbReference type="PANTHER" id="PTHR31435">
    <property type="entry name" value="PROTEIN NATD1"/>
    <property type="match status" value="1"/>
</dbReference>
<dbReference type="SUPFAM" id="SSF55729">
    <property type="entry name" value="Acyl-CoA N-acyltransferases (Nat)"/>
    <property type="match status" value="1"/>
</dbReference>
<sequence>MTSELTDTTGAAVTVTRNDAKGAYEIADAEGAVAGRAYFYDHDGDRIFFHTEVDDAYAGRGLAAVLVRTALDETRADGLTAVPVCPYVAGFLKKNEQEYDGAFRAVRPADLEHVQERQRS</sequence>
<dbReference type="Proteomes" id="UP000256253">
    <property type="component" value="Unassembled WGS sequence"/>
</dbReference>
<protein>
    <recommendedName>
        <fullName evidence="1">N-acetyltransferase domain-containing protein</fullName>
    </recommendedName>
</protein>
<feature type="domain" description="N-acetyltransferase" evidence="1">
    <location>
        <begin position="16"/>
        <end position="104"/>
    </location>
</feature>
<dbReference type="InterPro" id="IPR016181">
    <property type="entry name" value="Acyl_CoA_acyltransferase"/>
</dbReference>
<dbReference type="OrthoDB" id="5405911at2"/>
<reference evidence="2 3" key="1">
    <citation type="submission" date="2018-08" db="EMBL/GenBank/DDBJ databases">
        <title>Sequencing the genomes of 1000 actinobacteria strains.</title>
        <authorList>
            <person name="Klenk H.-P."/>
        </authorList>
    </citation>
    <scope>NUCLEOTIDE SEQUENCE [LARGE SCALE GENOMIC DNA]</scope>
    <source>
        <strain evidence="2 3">DSM 22967</strain>
    </source>
</reference>
<dbReference type="RefSeq" id="WP_115921433.1">
    <property type="nucleotide sequence ID" value="NZ_QTUA01000001.1"/>
</dbReference>
<accession>A0A3D9ULL8</accession>
<evidence type="ECO:0000259" key="1">
    <source>
        <dbReference type="PROSITE" id="PS51729"/>
    </source>
</evidence>
<dbReference type="PROSITE" id="PS51729">
    <property type="entry name" value="GNAT_YJDJ"/>
    <property type="match status" value="1"/>
</dbReference>
<dbReference type="InterPro" id="IPR031165">
    <property type="entry name" value="GNAT_YJDJ"/>
</dbReference>
<keyword evidence="3" id="KW-1185">Reference proteome</keyword>
<dbReference type="Gene3D" id="3.40.630.30">
    <property type="match status" value="1"/>
</dbReference>
<evidence type="ECO:0000313" key="2">
    <source>
        <dbReference type="EMBL" id="REF29303.1"/>
    </source>
</evidence>